<gene>
    <name evidence="2" type="ORF">MHIP_10680</name>
</gene>
<feature type="compositionally biased region" description="Basic and acidic residues" evidence="1">
    <location>
        <begin position="230"/>
        <end position="242"/>
    </location>
</feature>
<name>A0A7I9ZHS8_9MYCO</name>
<feature type="region of interest" description="Disordered" evidence="1">
    <location>
        <begin position="170"/>
        <end position="263"/>
    </location>
</feature>
<feature type="region of interest" description="Disordered" evidence="1">
    <location>
        <begin position="110"/>
        <end position="138"/>
    </location>
</feature>
<feature type="compositionally biased region" description="Basic and acidic residues" evidence="1">
    <location>
        <begin position="214"/>
        <end position="223"/>
    </location>
</feature>
<protein>
    <recommendedName>
        <fullName evidence="4">Translation initiation factor IF-2</fullName>
    </recommendedName>
</protein>
<dbReference type="AlphaFoldDB" id="A0A7I9ZHS8"/>
<feature type="compositionally biased region" description="Basic and acidic residues" evidence="1">
    <location>
        <begin position="253"/>
        <end position="263"/>
    </location>
</feature>
<dbReference type="EMBL" id="BLLB01000002">
    <property type="protein sequence ID" value="GFH00585.1"/>
    <property type="molecule type" value="Genomic_DNA"/>
</dbReference>
<evidence type="ECO:0000313" key="2">
    <source>
        <dbReference type="EMBL" id="GFH00585.1"/>
    </source>
</evidence>
<reference evidence="2 3" key="1">
    <citation type="journal article" date="2019" name="Emerg. Microbes Infect.">
        <title>Comprehensive subspecies identification of 175 nontuberculous mycobacteria species based on 7547 genomic profiles.</title>
        <authorList>
            <person name="Matsumoto Y."/>
            <person name="Kinjo T."/>
            <person name="Motooka D."/>
            <person name="Nabeya D."/>
            <person name="Jung N."/>
            <person name="Uechi K."/>
            <person name="Horii T."/>
            <person name="Iida T."/>
            <person name="Fujita J."/>
            <person name="Nakamura S."/>
        </authorList>
    </citation>
    <scope>NUCLEOTIDE SEQUENCE [LARGE SCALE GENOMIC DNA]</scope>
    <source>
        <strain evidence="2 3">JCM 30996</strain>
    </source>
</reference>
<feature type="compositionally biased region" description="Gly residues" evidence="1">
    <location>
        <begin position="184"/>
        <end position="197"/>
    </location>
</feature>
<evidence type="ECO:0000313" key="3">
    <source>
        <dbReference type="Proteomes" id="UP000465304"/>
    </source>
</evidence>
<dbReference type="Proteomes" id="UP000465304">
    <property type="component" value="Unassembled WGS sequence"/>
</dbReference>
<evidence type="ECO:0008006" key="4">
    <source>
        <dbReference type="Google" id="ProtNLM"/>
    </source>
</evidence>
<comment type="caution">
    <text evidence="2">The sequence shown here is derived from an EMBL/GenBank/DDBJ whole genome shotgun (WGS) entry which is preliminary data.</text>
</comment>
<evidence type="ECO:0000256" key="1">
    <source>
        <dbReference type="SAM" id="MobiDB-lite"/>
    </source>
</evidence>
<accession>A0A7I9ZHS8</accession>
<feature type="compositionally biased region" description="Low complexity" evidence="1">
    <location>
        <begin position="198"/>
        <end position="211"/>
    </location>
</feature>
<feature type="region of interest" description="Disordered" evidence="1">
    <location>
        <begin position="1"/>
        <end position="28"/>
    </location>
</feature>
<proteinExistence type="predicted"/>
<sequence length="263" mass="26015">MTYYATCGSRGSAMGNPPPLSVDPEQLGTAGGELLTSAAQLPSAPPPFAPVGADPLSAAIIGQIPEVEGPVMTQLPAVQAKSTKTASNVVAAAQAYSSTDQQLGGQISQEMQNLPGAPGTASGDPAPAAGSDSMSQMMGTPMQMAGQMAQMPMQAMGAAAAVPQGVMQGAQQVGQQVQQVAGQFGQGDSGGQTGLGEQGDSAAEASSAGGEFPDGERDTERDGAAAADPGAERAPDTTDHEGAAASSGPGRHRAAEPDDRIDL</sequence>
<keyword evidence="3" id="KW-1185">Reference proteome</keyword>
<organism evidence="2 3">
    <name type="scientific">Mycolicibacterium hippocampi</name>
    <dbReference type="NCBI Taxonomy" id="659824"/>
    <lineage>
        <taxon>Bacteria</taxon>
        <taxon>Bacillati</taxon>
        <taxon>Actinomycetota</taxon>
        <taxon>Actinomycetes</taxon>
        <taxon>Mycobacteriales</taxon>
        <taxon>Mycobacteriaceae</taxon>
        <taxon>Mycolicibacterium</taxon>
    </lineage>
</organism>
<feature type="compositionally biased region" description="Low complexity" evidence="1">
    <location>
        <begin position="170"/>
        <end position="183"/>
    </location>
</feature>